<dbReference type="InterPro" id="IPR003594">
    <property type="entry name" value="HATPase_dom"/>
</dbReference>
<evidence type="ECO:0000259" key="2">
    <source>
        <dbReference type="Pfam" id="PF13581"/>
    </source>
</evidence>
<evidence type="ECO:0000313" key="4">
    <source>
        <dbReference type="Proteomes" id="UP000293638"/>
    </source>
</evidence>
<keyword evidence="1" id="KW-0418">Kinase</keyword>
<proteinExistence type="predicted"/>
<dbReference type="AlphaFoldDB" id="A0A4Q7NQ17"/>
<reference evidence="3 4" key="1">
    <citation type="submission" date="2019-02" db="EMBL/GenBank/DDBJ databases">
        <title>Genomic Encyclopedia of Type Strains, Phase IV (KMG-IV): sequencing the most valuable type-strain genomes for metagenomic binning, comparative biology and taxonomic classification.</title>
        <authorList>
            <person name="Goeker M."/>
        </authorList>
    </citation>
    <scope>NUCLEOTIDE SEQUENCE [LARGE SCALE GENOMIC DNA]</scope>
    <source>
        <strain evidence="3 4">DSM 45622</strain>
    </source>
</reference>
<dbReference type="Proteomes" id="UP000293638">
    <property type="component" value="Unassembled WGS sequence"/>
</dbReference>
<evidence type="ECO:0000256" key="1">
    <source>
        <dbReference type="ARBA" id="ARBA00022527"/>
    </source>
</evidence>
<feature type="domain" description="Histidine kinase/HSP90-like ATPase" evidence="2">
    <location>
        <begin position="40"/>
        <end position="151"/>
    </location>
</feature>
<accession>A0A4Q7NQ17</accession>
<dbReference type="InterPro" id="IPR036890">
    <property type="entry name" value="HATPase_C_sf"/>
</dbReference>
<sequence length="162" mass="18013">MCACRRGHDWRWRPVEQRRAVTLRRTPVRQWSVSHELPGDERACGVARQFVTSSLARSTQRDLLDAALLAVTELASNALRHGRPPFRVGVSLDDDQVQVHVSDADPHCPQARRAGAHADPLAESGRGLEIVQALVQHWGCRHRPDGKEIWFELGEPAALPAG</sequence>
<comment type="caution">
    <text evidence="3">The sequence shown here is derived from an EMBL/GenBank/DDBJ whole genome shotgun (WGS) entry which is preliminary data.</text>
</comment>
<dbReference type="InterPro" id="IPR050267">
    <property type="entry name" value="Anti-sigma-factor_SerPK"/>
</dbReference>
<keyword evidence="4" id="KW-1185">Reference proteome</keyword>
<dbReference type="OrthoDB" id="3214274at2"/>
<name>A0A4Q7NQ17_9ACTN</name>
<evidence type="ECO:0000313" key="3">
    <source>
        <dbReference type="EMBL" id="RZS87168.1"/>
    </source>
</evidence>
<protein>
    <submittedName>
        <fullName evidence="3">Anti-sigma regulatory factor (Ser/Thr protein kinase)</fullName>
    </submittedName>
</protein>
<dbReference type="PANTHER" id="PTHR35526">
    <property type="entry name" value="ANTI-SIGMA-F FACTOR RSBW-RELATED"/>
    <property type="match status" value="1"/>
</dbReference>
<organism evidence="3 4">
    <name type="scientific">Motilibacter rhizosphaerae</name>
    <dbReference type="NCBI Taxonomy" id="598652"/>
    <lineage>
        <taxon>Bacteria</taxon>
        <taxon>Bacillati</taxon>
        <taxon>Actinomycetota</taxon>
        <taxon>Actinomycetes</taxon>
        <taxon>Motilibacterales</taxon>
        <taxon>Motilibacteraceae</taxon>
        <taxon>Motilibacter</taxon>
    </lineage>
</organism>
<keyword evidence="1" id="KW-0723">Serine/threonine-protein kinase</keyword>
<gene>
    <name evidence="3" type="ORF">EV189_2591</name>
</gene>
<keyword evidence="1" id="KW-0808">Transferase</keyword>
<dbReference type="Gene3D" id="3.30.565.10">
    <property type="entry name" value="Histidine kinase-like ATPase, C-terminal domain"/>
    <property type="match status" value="1"/>
</dbReference>
<dbReference type="PANTHER" id="PTHR35526:SF3">
    <property type="entry name" value="ANTI-SIGMA-F FACTOR RSBW"/>
    <property type="match status" value="1"/>
</dbReference>
<dbReference type="CDD" id="cd16936">
    <property type="entry name" value="HATPase_RsbW-like"/>
    <property type="match status" value="1"/>
</dbReference>
<dbReference type="GO" id="GO:0004674">
    <property type="term" value="F:protein serine/threonine kinase activity"/>
    <property type="evidence" value="ECO:0007669"/>
    <property type="project" value="UniProtKB-KW"/>
</dbReference>
<dbReference type="EMBL" id="SGXD01000003">
    <property type="protein sequence ID" value="RZS87168.1"/>
    <property type="molecule type" value="Genomic_DNA"/>
</dbReference>
<dbReference type="SUPFAM" id="SSF55874">
    <property type="entry name" value="ATPase domain of HSP90 chaperone/DNA topoisomerase II/histidine kinase"/>
    <property type="match status" value="1"/>
</dbReference>
<dbReference type="Pfam" id="PF13581">
    <property type="entry name" value="HATPase_c_2"/>
    <property type="match status" value="1"/>
</dbReference>